<comment type="caution">
    <text evidence="2">The sequence shown here is derived from an EMBL/GenBank/DDBJ whole genome shotgun (WGS) entry which is preliminary data.</text>
</comment>
<feature type="compositionally biased region" description="Polar residues" evidence="1">
    <location>
        <begin position="55"/>
        <end position="70"/>
    </location>
</feature>
<evidence type="ECO:0000256" key="1">
    <source>
        <dbReference type="SAM" id="MobiDB-lite"/>
    </source>
</evidence>
<proteinExistence type="predicted"/>
<evidence type="ECO:0000313" key="3">
    <source>
        <dbReference type="Proteomes" id="UP001516400"/>
    </source>
</evidence>
<feature type="region of interest" description="Disordered" evidence="1">
    <location>
        <begin position="55"/>
        <end position="133"/>
    </location>
</feature>
<dbReference type="Proteomes" id="UP001516400">
    <property type="component" value="Unassembled WGS sequence"/>
</dbReference>
<evidence type="ECO:0000313" key="2">
    <source>
        <dbReference type="EMBL" id="KAL3279431.1"/>
    </source>
</evidence>
<name>A0ABD2NM63_9CUCU</name>
<feature type="compositionally biased region" description="Polar residues" evidence="1">
    <location>
        <begin position="114"/>
        <end position="123"/>
    </location>
</feature>
<reference evidence="2 3" key="1">
    <citation type="journal article" date="2021" name="BMC Biol.">
        <title>Horizontally acquired antibacterial genes associated with adaptive radiation of ladybird beetles.</title>
        <authorList>
            <person name="Li H.S."/>
            <person name="Tang X.F."/>
            <person name="Huang Y.H."/>
            <person name="Xu Z.Y."/>
            <person name="Chen M.L."/>
            <person name="Du X.Y."/>
            <person name="Qiu B.Y."/>
            <person name="Chen P.T."/>
            <person name="Zhang W."/>
            <person name="Slipinski A."/>
            <person name="Escalona H.E."/>
            <person name="Waterhouse R.M."/>
            <person name="Zwick A."/>
            <person name="Pang H."/>
        </authorList>
    </citation>
    <scope>NUCLEOTIDE SEQUENCE [LARGE SCALE GENOMIC DNA]</scope>
    <source>
        <strain evidence="2">SYSU2018</strain>
    </source>
</reference>
<protein>
    <submittedName>
        <fullName evidence="2">Uncharacterized protein</fullName>
    </submittedName>
</protein>
<sequence length="133" mass="14755">MANQMDWEKKYQEDLERAQALSLESLALEQFRQNKLLEERTKSISKACKSVSVNRAFSMSETDSGTSFERNQNKSRPRPGGTFTSQGSSLLAPPPSSQRKNSCSSSNDMPDLISFSSPPSRSANILDFANISQ</sequence>
<dbReference type="AlphaFoldDB" id="A0ABD2NM63"/>
<feature type="compositionally biased region" description="Low complexity" evidence="1">
    <location>
        <begin position="97"/>
        <end position="106"/>
    </location>
</feature>
<accession>A0ABD2NM63</accession>
<keyword evidence="3" id="KW-1185">Reference proteome</keyword>
<dbReference type="EMBL" id="JABFTP020000124">
    <property type="protein sequence ID" value="KAL3279431.1"/>
    <property type="molecule type" value="Genomic_DNA"/>
</dbReference>
<gene>
    <name evidence="2" type="ORF">HHI36_016942</name>
</gene>
<organism evidence="2 3">
    <name type="scientific">Cryptolaemus montrouzieri</name>
    <dbReference type="NCBI Taxonomy" id="559131"/>
    <lineage>
        <taxon>Eukaryota</taxon>
        <taxon>Metazoa</taxon>
        <taxon>Ecdysozoa</taxon>
        <taxon>Arthropoda</taxon>
        <taxon>Hexapoda</taxon>
        <taxon>Insecta</taxon>
        <taxon>Pterygota</taxon>
        <taxon>Neoptera</taxon>
        <taxon>Endopterygota</taxon>
        <taxon>Coleoptera</taxon>
        <taxon>Polyphaga</taxon>
        <taxon>Cucujiformia</taxon>
        <taxon>Coccinelloidea</taxon>
        <taxon>Coccinellidae</taxon>
        <taxon>Scymninae</taxon>
        <taxon>Scymnini</taxon>
        <taxon>Cryptolaemus</taxon>
    </lineage>
</organism>